<organism evidence="1 2">
    <name type="scientific">Calocera cornea HHB12733</name>
    <dbReference type="NCBI Taxonomy" id="1353952"/>
    <lineage>
        <taxon>Eukaryota</taxon>
        <taxon>Fungi</taxon>
        <taxon>Dikarya</taxon>
        <taxon>Basidiomycota</taxon>
        <taxon>Agaricomycotina</taxon>
        <taxon>Dacrymycetes</taxon>
        <taxon>Dacrymycetales</taxon>
        <taxon>Dacrymycetaceae</taxon>
        <taxon>Calocera</taxon>
    </lineage>
</organism>
<dbReference type="Proteomes" id="UP000076842">
    <property type="component" value="Unassembled WGS sequence"/>
</dbReference>
<evidence type="ECO:0000313" key="2">
    <source>
        <dbReference type="Proteomes" id="UP000076842"/>
    </source>
</evidence>
<proteinExistence type="predicted"/>
<keyword evidence="2" id="KW-1185">Reference proteome</keyword>
<protein>
    <submittedName>
        <fullName evidence="1">Uncharacterized protein</fullName>
    </submittedName>
</protein>
<reference evidence="1 2" key="1">
    <citation type="journal article" date="2016" name="Mol. Biol. Evol.">
        <title>Comparative Genomics of Early-Diverging Mushroom-Forming Fungi Provides Insights into the Origins of Lignocellulose Decay Capabilities.</title>
        <authorList>
            <person name="Nagy L.G."/>
            <person name="Riley R."/>
            <person name="Tritt A."/>
            <person name="Adam C."/>
            <person name="Daum C."/>
            <person name="Floudas D."/>
            <person name="Sun H."/>
            <person name="Yadav J.S."/>
            <person name="Pangilinan J."/>
            <person name="Larsson K.H."/>
            <person name="Matsuura K."/>
            <person name="Barry K."/>
            <person name="Labutti K."/>
            <person name="Kuo R."/>
            <person name="Ohm R.A."/>
            <person name="Bhattacharya S.S."/>
            <person name="Shirouzu T."/>
            <person name="Yoshinaga Y."/>
            <person name="Martin F.M."/>
            <person name="Grigoriev I.V."/>
            <person name="Hibbett D.S."/>
        </authorList>
    </citation>
    <scope>NUCLEOTIDE SEQUENCE [LARGE SCALE GENOMIC DNA]</scope>
    <source>
        <strain evidence="1 2">HHB12733</strain>
    </source>
</reference>
<name>A0A165EED2_9BASI</name>
<gene>
    <name evidence="1" type="ORF">CALCODRAFT_377735</name>
</gene>
<sequence>MSTIQANQITPRIGWGALPQINERLAQQNMEQVAWLIETTGDDHTPTYKAIPIGMLCTYMVQAADPPFIVDGVTYTNCAGVSTRKADARENAAILLAVELQRLGVI</sequence>
<dbReference type="EMBL" id="KV424009">
    <property type="protein sequence ID" value="KZT54686.1"/>
    <property type="molecule type" value="Genomic_DNA"/>
</dbReference>
<accession>A0A165EED2</accession>
<dbReference type="AlphaFoldDB" id="A0A165EED2"/>
<evidence type="ECO:0000313" key="1">
    <source>
        <dbReference type="EMBL" id="KZT54686.1"/>
    </source>
</evidence>
<dbReference type="InParanoid" id="A0A165EED2"/>